<dbReference type="PROSITE" id="PS00041">
    <property type="entry name" value="HTH_ARAC_FAMILY_1"/>
    <property type="match status" value="1"/>
</dbReference>
<dbReference type="Gene3D" id="1.10.10.60">
    <property type="entry name" value="Homeodomain-like"/>
    <property type="match status" value="2"/>
</dbReference>
<dbReference type="InterPro" id="IPR018060">
    <property type="entry name" value="HTH_AraC"/>
</dbReference>
<dbReference type="EMBL" id="JASJOS010000020">
    <property type="protein sequence ID" value="MDJ1485407.1"/>
    <property type="molecule type" value="Genomic_DNA"/>
</dbReference>
<evidence type="ECO:0000313" key="7">
    <source>
        <dbReference type="Proteomes" id="UP001241110"/>
    </source>
</evidence>
<dbReference type="Pfam" id="PF02311">
    <property type="entry name" value="AraC_binding"/>
    <property type="match status" value="1"/>
</dbReference>
<gene>
    <name evidence="6" type="ORF">QNI16_33260</name>
</gene>
<dbReference type="AlphaFoldDB" id="A0AAE3QTY8"/>
<reference evidence="6" key="1">
    <citation type="submission" date="2023-05" db="EMBL/GenBank/DDBJ databases">
        <authorList>
            <person name="Zhang X."/>
        </authorList>
    </citation>
    <scope>NUCLEOTIDE SEQUENCE</scope>
    <source>
        <strain evidence="6">YF14B1</strain>
    </source>
</reference>
<dbReference type="PANTHER" id="PTHR46796:SF2">
    <property type="entry name" value="TRANSCRIPTIONAL REGULATORY PROTEIN"/>
    <property type="match status" value="1"/>
</dbReference>
<evidence type="ECO:0000256" key="3">
    <source>
        <dbReference type="ARBA" id="ARBA00023159"/>
    </source>
</evidence>
<sequence>MKTQNSLYKRIRLSTLDNLELLIAKEYTDSFPAHSHNTFCLSLIDQGTFSENNILATPGTIHLTPPDKLHTNELVHESGYSFKTFYISPDLLKSLHASQPIYFEMSAISDPELYNSFHQIAMDLENQSPTPVGALQEVLKKLLTRYAVDKPEEEKYESATIVKELQMYIHEHLEEKISLDLLACRARLGKFKMLRLFQKHTGLSPIAYIILQRIEKAKLLLKSGYPVVEAALETGFYDQSHFTNYFKYYVGVPPVIYQNACNILQDQN</sequence>
<dbReference type="InterPro" id="IPR009057">
    <property type="entry name" value="Homeodomain-like_sf"/>
</dbReference>
<evidence type="ECO:0000256" key="2">
    <source>
        <dbReference type="ARBA" id="ARBA00023125"/>
    </source>
</evidence>
<proteinExistence type="predicted"/>
<dbReference type="PROSITE" id="PS01124">
    <property type="entry name" value="HTH_ARAC_FAMILY_2"/>
    <property type="match status" value="1"/>
</dbReference>
<feature type="domain" description="HTH araC/xylS-type" evidence="5">
    <location>
        <begin position="163"/>
        <end position="260"/>
    </location>
</feature>
<organism evidence="6 7">
    <name type="scientific">Xanthocytophaga flava</name>
    <dbReference type="NCBI Taxonomy" id="3048013"/>
    <lineage>
        <taxon>Bacteria</taxon>
        <taxon>Pseudomonadati</taxon>
        <taxon>Bacteroidota</taxon>
        <taxon>Cytophagia</taxon>
        <taxon>Cytophagales</taxon>
        <taxon>Rhodocytophagaceae</taxon>
        <taxon>Xanthocytophaga</taxon>
    </lineage>
</organism>
<dbReference type="InterPro" id="IPR018062">
    <property type="entry name" value="HTH_AraC-typ_CS"/>
</dbReference>
<evidence type="ECO:0000313" key="6">
    <source>
        <dbReference type="EMBL" id="MDJ1485407.1"/>
    </source>
</evidence>
<keyword evidence="3" id="KW-0010">Activator</keyword>
<dbReference type="InterPro" id="IPR050204">
    <property type="entry name" value="AraC_XylS_family_regulators"/>
</dbReference>
<dbReference type="RefSeq" id="WP_313987936.1">
    <property type="nucleotide sequence ID" value="NZ_JASJOS010000020.1"/>
</dbReference>
<dbReference type="GO" id="GO:0003700">
    <property type="term" value="F:DNA-binding transcription factor activity"/>
    <property type="evidence" value="ECO:0007669"/>
    <property type="project" value="InterPro"/>
</dbReference>
<protein>
    <submittedName>
        <fullName evidence="6">AraC family transcriptional regulator</fullName>
    </submittedName>
</protein>
<keyword evidence="4" id="KW-0804">Transcription</keyword>
<keyword evidence="2" id="KW-0238">DNA-binding</keyword>
<evidence type="ECO:0000259" key="5">
    <source>
        <dbReference type="PROSITE" id="PS01124"/>
    </source>
</evidence>
<dbReference type="PANTHER" id="PTHR46796">
    <property type="entry name" value="HTH-TYPE TRANSCRIPTIONAL ACTIVATOR RHAS-RELATED"/>
    <property type="match status" value="1"/>
</dbReference>
<dbReference type="InterPro" id="IPR037923">
    <property type="entry name" value="HTH-like"/>
</dbReference>
<keyword evidence="1" id="KW-0805">Transcription regulation</keyword>
<name>A0AAE3QTY8_9BACT</name>
<evidence type="ECO:0000256" key="4">
    <source>
        <dbReference type="ARBA" id="ARBA00023163"/>
    </source>
</evidence>
<accession>A0AAE3QTY8</accession>
<comment type="caution">
    <text evidence="6">The sequence shown here is derived from an EMBL/GenBank/DDBJ whole genome shotgun (WGS) entry which is preliminary data.</text>
</comment>
<dbReference type="Proteomes" id="UP001241110">
    <property type="component" value="Unassembled WGS sequence"/>
</dbReference>
<dbReference type="SMART" id="SM00342">
    <property type="entry name" value="HTH_ARAC"/>
    <property type="match status" value="1"/>
</dbReference>
<dbReference type="GO" id="GO:0043565">
    <property type="term" value="F:sequence-specific DNA binding"/>
    <property type="evidence" value="ECO:0007669"/>
    <property type="project" value="InterPro"/>
</dbReference>
<dbReference type="Pfam" id="PF12833">
    <property type="entry name" value="HTH_18"/>
    <property type="match status" value="1"/>
</dbReference>
<evidence type="ECO:0000256" key="1">
    <source>
        <dbReference type="ARBA" id="ARBA00023015"/>
    </source>
</evidence>
<dbReference type="InterPro" id="IPR003313">
    <property type="entry name" value="AraC-bd"/>
</dbReference>
<dbReference type="SUPFAM" id="SSF46689">
    <property type="entry name" value="Homeodomain-like"/>
    <property type="match status" value="2"/>
</dbReference>
<dbReference type="SUPFAM" id="SSF51215">
    <property type="entry name" value="Regulatory protein AraC"/>
    <property type="match status" value="1"/>
</dbReference>